<proteinExistence type="predicted"/>
<protein>
    <recommendedName>
        <fullName evidence="1">TRAM domain-containing protein</fullName>
    </recommendedName>
</protein>
<feature type="domain" description="TRAM" evidence="1">
    <location>
        <begin position="37"/>
        <end position="99"/>
    </location>
</feature>
<dbReference type="InterPro" id="IPR002792">
    <property type="entry name" value="TRAM_dom"/>
</dbReference>
<gene>
    <name evidence="2" type="ORF">S01H4_12585</name>
</gene>
<sequence>NITNKYISIKGNDSIPINAFNLLKEGTMKEIEEAAIPVYQGQVLDMLVEEPHSYISKDAISRFSGYIIHIIDGRKYLHKRLRVEILDVTKTYAQAKIIVR</sequence>
<feature type="non-terminal residue" evidence="2">
    <location>
        <position position="1"/>
    </location>
</feature>
<reference evidence="2" key="1">
    <citation type="journal article" date="2014" name="Front. Microbiol.">
        <title>High frequency of phylogenetically diverse reductive dehalogenase-homologous genes in deep subseafloor sedimentary metagenomes.</title>
        <authorList>
            <person name="Kawai M."/>
            <person name="Futagami T."/>
            <person name="Toyoda A."/>
            <person name="Takaki Y."/>
            <person name="Nishi S."/>
            <person name="Hori S."/>
            <person name="Arai W."/>
            <person name="Tsubouchi T."/>
            <person name="Morono Y."/>
            <person name="Uchiyama I."/>
            <person name="Ito T."/>
            <person name="Fujiyama A."/>
            <person name="Inagaki F."/>
            <person name="Takami H."/>
        </authorList>
    </citation>
    <scope>NUCLEOTIDE SEQUENCE</scope>
    <source>
        <strain evidence="2">Expedition CK06-06</strain>
    </source>
</reference>
<dbReference type="PROSITE" id="PS50926">
    <property type="entry name" value="TRAM"/>
    <property type="match status" value="1"/>
</dbReference>
<dbReference type="InterPro" id="IPR012340">
    <property type="entry name" value="NA-bd_OB-fold"/>
</dbReference>
<name>X1AZJ8_9ZZZZ</name>
<organism evidence="2">
    <name type="scientific">marine sediment metagenome</name>
    <dbReference type="NCBI Taxonomy" id="412755"/>
    <lineage>
        <taxon>unclassified sequences</taxon>
        <taxon>metagenomes</taxon>
        <taxon>ecological metagenomes</taxon>
    </lineage>
</organism>
<evidence type="ECO:0000259" key="1">
    <source>
        <dbReference type="PROSITE" id="PS50926"/>
    </source>
</evidence>
<comment type="caution">
    <text evidence="2">The sequence shown here is derived from an EMBL/GenBank/DDBJ whole genome shotgun (WGS) entry which is preliminary data.</text>
</comment>
<dbReference type="AlphaFoldDB" id="X1AZJ8"/>
<dbReference type="Gene3D" id="2.40.50.140">
    <property type="entry name" value="Nucleic acid-binding proteins"/>
    <property type="match status" value="1"/>
</dbReference>
<dbReference type="Pfam" id="PF01938">
    <property type="entry name" value="TRAM"/>
    <property type="match status" value="1"/>
</dbReference>
<accession>X1AZJ8</accession>
<evidence type="ECO:0000313" key="2">
    <source>
        <dbReference type="EMBL" id="GAG65181.1"/>
    </source>
</evidence>
<dbReference type="EMBL" id="BART01005383">
    <property type="protein sequence ID" value="GAG65181.1"/>
    <property type="molecule type" value="Genomic_DNA"/>
</dbReference>